<dbReference type="Proteomes" id="UP000694910">
    <property type="component" value="Unplaced"/>
</dbReference>
<feature type="domain" description="NACHT" evidence="8">
    <location>
        <begin position="209"/>
        <end position="340"/>
    </location>
</feature>
<keyword evidence="4" id="KW-0547">Nucleotide-binding</keyword>
<dbReference type="PANTHER" id="PTHR45690">
    <property type="entry name" value="NACHT, LRR AND PYD DOMAINS-CONTAINING PROTEIN 12"/>
    <property type="match status" value="1"/>
</dbReference>
<proteinExistence type="inferred from homology"/>
<sequence>MSDVNLKADPSSCYFSSSSSSSSSPSSSTSSLTSSYSFTSPFKDGVMLYMVYLSKEELQRFKQLLVDKNPRPGSIQITWDQLKTARWGEVVHLLMEYFPGRLAWDVTHNIFAKMNQTQLCLRVQMELNDILPNLEPEDLNPREVQMSLEEEESDKIREYKLRVIEEYSTIWNKTISPGNQDFFYQDIHKHEMFLPYLFLPTRPQGRQPKTVVLQGVAGVGKTTLAKKVMLEWAENKFYPHKRWYAFYIHCREVDQVDQQSFSELIAHKWPGSPALVSKIVSKPDQLLLLLDGFEELTLTLTDKPADLSEDWSQKVPGSVLLTSLLTKRMLPEATLLIILRFTSWGKLKPFLKCPSLITLTGFGSAERTKYLRAYFGNKREADEALSFVLRNTILFSMCQVPAVCWMVCSCLKQQMERGANLTQAFPNATAVFVQYLSSLFPTKTGNLPSKTHQEQLKGLCYLAAEGMWKRRWVFDKKDLERAKLDETAIATFLSVNIFQRVVGVEDRYTFTLLTFQEFFAALLYILCFPQRLRNFQALDRFHIIRLIAYPGRKKNYLAQMGLFLFGLLNETCAFAVERSFGCKLSLGNKRKLLKVAALSGEFAPPTPHHGVPQLFYYLHEIQEEAFVSQILNDCHKAALIISKNKDMQVSAFCLKHCQHLREIELTVTLTITKACRLGLDSVSFTETEGNDRCALWWQDFCSVFRTHESLEVLAVTNSLMEPDAVKVLSTALKDPQCKLRKLILRRVHPTMLNEDLIQVVTENRCLRYLEIQGTEVRCEAMNFLCTALKYPQCYLQCLRLEDCLVTPNSWLNLAENLKSNMNLKTLMLRCSSLDKFGTYYLSMAQLERMSLENCDLTLISCESLISSLKSNKMLTHLSLAENALKDEGAKQLWNALQHAECPLQRLVLRNCALTSDCCQDMASALDKNKNLRSLDLGFNSLKDDGVILLCGALMNPDSALQILELESCQFTSVCCQAMASMLLSNQSLGYLDLSRNDIGLSGTRLLSEALQKRKWKAKVILSGHSEPWQPMDGHNVTGPGLPKDPHHVVASWDVISEVPLAPYYQRIYFSIKI</sequence>
<dbReference type="PROSITE" id="PS50837">
    <property type="entry name" value="NACHT"/>
    <property type="match status" value="1"/>
</dbReference>
<evidence type="ECO:0000313" key="10">
    <source>
        <dbReference type="RefSeq" id="XP_004439266.2"/>
    </source>
</evidence>
<keyword evidence="2" id="KW-0433">Leucine-rich repeat</keyword>
<dbReference type="InterPro" id="IPR007111">
    <property type="entry name" value="NACHT_NTPase"/>
</dbReference>
<protein>
    <submittedName>
        <fullName evidence="10">NACHT, LRR and PYD domains-containing protein 8</fullName>
    </submittedName>
</protein>
<evidence type="ECO:0000259" key="7">
    <source>
        <dbReference type="PROSITE" id="PS50824"/>
    </source>
</evidence>
<dbReference type="PROSITE" id="PS50824">
    <property type="entry name" value="DAPIN"/>
    <property type="match status" value="1"/>
</dbReference>
<evidence type="ECO:0000256" key="2">
    <source>
        <dbReference type="ARBA" id="ARBA00022614"/>
    </source>
</evidence>
<dbReference type="RefSeq" id="XP_004439266.2">
    <property type="nucleotide sequence ID" value="XM_004439209.2"/>
</dbReference>
<dbReference type="InterPro" id="IPR050637">
    <property type="entry name" value="NLRP_innate_immun_reg"/>
</dbReference>
<dbReference type="CDD" id="cd08320">
    <property type="entry name" value="Pyrin_NALPs"/>
    <property type="match status" value="1"/>
</dbReference>
<dbReference type="InterPro" id="IPR027417">
    <property type="entry name" value="P-loop_NTPase"/>
</dbReference>
<dbReference type="GeneID" id="101396399"/>
<dbReference type="InterPro" id="IPR041075">
    <property type="entry name" value="NOD1/2_WH"/>
</dbReference>
<evidence type="ECO:0000256" key="5">
    <source>
        <dbReference type="ARBA" id="ARBA00022840"/>
    </source>
</evidence>
<evidence type="ECO:0000256" key="1">
    <source>
        <dbReference type="ARBA" id="ARBA00008665"/>
    </source>
</evidence>
<dbReference type="PANTHER" id="PTHR45690:SF8">
    <property type="entry name" value="NACHT, LRR AND PYD DOMAINS-CONTAINING PROTEIN 8"/>
    <property type="match status" value="1"/>
</dbReference>
<dbReference type="SUPFAM" id="SSF47986">
    <property type="entry name" value="DEATH domain"/>
    <property type="match status" value="1"/>
</dbReference>
<dbReference type="Pfam" id="PF02758">
    <property type="entry name" value="PYRIN"/>
    <property type="match status" value="1"/>
</dbReference>
<dbReference type="Pfam" id="PF05729">
    <property type="entry name" value="NACHT"/>
    <property type="match status" value="1"/>
</dbReference>
<evidence type="ECO:0000259" key="8">
    <source>
        <dbReference type="PROSITE" id="PS50837"/>
    </source>
</evidence>
<dbReference type="Pfam" id="PF17779">
    <property type="entry name" value="WHD_NOD2"/>
    <property type="match status" value="1"/>
</dbReference>
<evidence type="ECO:0000256" key="3">
    <source>
        <dbReference type="ARBA" id="ARBA00022737"/>
    </source>
</evidence>
<comment type="similarity">
    <text evidence="1">Belongs to the NLRP family.</text>
</comment>
<reference evidence="10" key="1">
    <citation type="submission" date="2025-08" db="UniProtKB">
        <authorList>
            <consortium name="RefSeq"/>
        </authorList>
    </citation>
    <scope>IDENTIFICATION</scope>
</reference>
<dbReference type="SMART" id="SM01289">
    <property type="entry name" value="PYRIN"/>
    <property type="match status" value="1"/>
</dbReference>
<gene>
    <name evidence="10" type="primary">LOC101396399</name>
</gene>
<dbReference type="InterPro" id="IPR032675">
    <property type="entry name" value="LRR_dom_sf"/>
</dbReference>
<dbReference type="Pfam" id="PF13516">
    <property type="entry name" value="LRR_6"/>
    <property type="match status" value="3"/>
</dbReference>
<dbReference type="Gene3D" id="3.80.10.10">
    <property type="entry name" value="Ribonuclease Inhibitor"/>
    <property type="match status" value="3"/>
</dbReference>
<evidence type="ECO:0000313" key="9">
    <source>
        <dbReference type="Proteomes" id="UP000694910"/>
    </source>
</evidence>
<dbReference type="SUPFAM" id="SSF52047">
    <property type="entry name" value="RNI-like"/>
    <property type="match status" value="1"/>
</dbReference>
<evidence type="ECO:0000256" key="6">
    <source>
        <dbReference type="SAM" id="MobiDB-lite"/>
    </source>
</evidence>
<feature type="domain" description="Pyrin" evidence="7">
    <location>
        <begin position="38"/>
        <end position="129"/>
    </location>
</feature>
<dbReference type="Gene3D" id="3.40.50.300">
    <property type="entry name" value="P-loop containing nucleotide triphosphate hydrolases"/>
    <property type="match status" value="1"/>
</dbReference>
<keyword evidence="3" id="KW-0677">Repeat</keyword>
<dbReference type="Pfam" id="PF17776">
    <property type="entry name" value="NLRC4_HD2"/>
    <property type="match status" value="1"/>
</dbReference>
<evidence type="ECO:0000256" key="4">
    <source>
        <dbReference type="ARBA" id="ARBA00022741"/>
    </source>
</evidence>
<keyword evidence="9" id="KW-1185">Reference proteome</keyword>
<dbReference type="InterPro" id="IPR041267">
    <property type="entry name" value="NLRP_HD2"/>
</dbReference>
<dbReference type="SMART" id="SM00368">
    <property type="entry name" value="LRR_RI"/>
    <property type="match status" value="8"/>
</dbReference>
<name>A0ABM0I330_CERSS</name>
<dbReference type="InterPro" id="IPR004020">
    <property type="entry name" value="DAPIN"/>
</dbReference>
<dbReference type="SUPFAM" id="SSF52540">
    <property type="entry name" value="P-loop containing nucleoside triphosphate hydrolases"/>
    <property type="match status" value="2"/>
</dbReference>
<accession>A0ABM0I330</accession>
<feature type="region of interest" description="Disordered" evidence="6">
    <location>
        <begin position="1"/>
        <end position="35"/>
    </location>
</feature>
<dbReference type="Gene3D" id="1.10.533.10">
    <property type="entry name" value="Death Domain, Fas"/>
    <property type="match status" value="1"/>
</dbReference>
<keyword evidence="5" id="KW-0067">ATP-binding</keyword>
<dbReference type="InterPro" id="IPR011029">
    <property type="entry name" value="DEATH-like_dom_sf"/>
</dbReference>
<feature type="compositionally biased region" description="Low complexity" evidence="6">
    <location>
        <begin position="10"/>
        <end position="35"/>
    </location>
</feature>
<dbReference type="InterPro" id="IPR001611">
    <property type="entry name" value="Leu-rich_rpt"/>
</dbReference>
<organism evidence="9 10">
    <name type="scientific">Ceratotherium simum simum</name>
    <name type="common">Southern white rhinoceros</name>
    <dbReference type="NCBI Taxonomy" id="73337"/>
    <lineage>
        <taxon>Eukaryota</taxon>
        <taxon>Metazoa</taxon>
        <taxon>Chordata</taxon>
        <taxon>Craniata</taxon>
        <taxon>Vertebrata</taxon>
        <taxon>Euteleostomi</taxon>
        <taxon>Mammalia</taxon>
        <taxon>Eutheria</taxon>
        <taxon>Laurasiatheria</taxon>
        <taxon>Perissodactyla</taxon>
        <taxon>Rhinocerotidae</taxon>
        <taxon>Ceratotherium</taxon>
    </lineage>
</organism>